<dbReference type="PROSITE" id="PS00012">
    <property type="entry name" value="PHOSPHOPANTETHEINE"/>
    <property type="match status" value="2"/>
</dbReference>
<dbReference type="NCBIfam" id="TIGR01733">
    <property type="entry name" value="AA-adenyl-dom"/>
    <property type="match status" value="1"/>
</dbReference>
<dbReference type="PANTHER" id="PTHR45527:SF1">
    <property type="entry name" value="FATTY ACID SYNTHASE"/>
    <property type="match status" value="1"/>
</dbReference>
<dbReference type="EMBL" id="FOIB01000023">
    <property type="protein sequence ID" value="SEU42838.1"/>
    <property type="molecule type" value="Genomic_DNA"/>
</dbReference>
<dbReference type="InterPro" id="IPR023213">
    <property type="entry name" value="CAT-like_dom_sf"/>
</dbReference>
<evidence type="ECO:0000259" key="4">
    <source>
        <dbReference type="PROSITE" id="PS50075"/>
    </source>
</evidence>
<dbReference type="SUPFAM" id="SSF52777">
    <property type="entry name" value="CoA-dependent acyltransferases"/>
    <property type="match status" value="4"/>
</dbReference>
<dbReference type="Gene3D" id="3.30.300.30">
    <property type="match status" value="2"/>
</dbReference>
<dbReference type="Gene3D" id="3.30.559.30">
    <property type="entry name" value="Nonribosomal peptide synthetase, condensation domain"/>
    <property type="match status" value="2"/>
</dbReference>
<dbReference type="PROSITE" id="PS00455">
    <property type="entry name" value="AMP_BINDING"/>
    <property type="match status" value="1"/>
</dbReference>
<dbReference type="SUPFAM" id="SSF47336">
    <property type="entry name" value="ACP-like"/>
    <property type="match status" value="2"/>
</dbReference>
<dbReference type="InterPro" id="IPR045851">
    <property type="entry name" value="AMP-bd_C_sf"/>
</dbReference>
<dbReference type="Gene3D" id="3.30.559.10">
    <property type="entry name" value="Chloramphenicol acetyltransferase-like domain"/>
    <property type="match status" value="2"/>
</dbReference>
<feature type="domain" description="Carrier" evidence="4">
    <location>
        <begin position="1266"/>
        <end position="1341"/>
    </location>
</feature>
<feature type="non-terminal residue" evidence="5">
    <location>
        <position position="1"/>
    </location>
</feature>
<dbReference type="InterPro" id="IPR036736">
    <property type="entry name" value="ACP-like_sf"/>
</dbReference>
<dbReference type="SMART" id="SM00823">
    <property type="entry name" value="PKS_PP"/>
    <property type="match status" value="2"/>
</dbReference>
<dbReference type="Pfam" id="PF13193">
    <property type="entry name" value="AMP-binding_C"/>
    <property type="match status" value="2"/>
</dbReference>
<evidence type="ECO:0000313" key="5">
    <source>
        <dbReference type="EMBL" id="SEU42838.1"/>
    </source>
</evidence>
<dbReference type="InterPro" id="IPR025110">
    <property type="entry name" value="AMP-bd_C"/>
</dbReference>
<evidence type="ECO:0000313" key="6">
    <source>
        <dbReference type="Proteomes" id="UP000183760"/>
    </source>
</evidence>
<proteinExistence type="predicted"/>
<comment type="cofactor">
    <cofactor evidence="1">
        <name>pantetheine 4'-phosphate</name>
        <dbReference type="ChEBI" id="CHEBI:47942"/>
    </cofactor>
</comment>
<dbReference type="CDD" id="cd12117">
    <property type="entry name" value="A_NRPS_Srf_like"/>
    <property type="match status" value="1"/>
</dbReference>
<dbReference type="InterPro" id="IPR010071">
    <property type="entry name" value="AA_adenyl_dom"/>
</dbReference>
<dbReference type="InterPro" id="IPR020806">
    <property type="entry name" value="PKS_PP-bd"/>
</dbReference>
<reference evidence="5 6" key="1">
    <citation type="submission" date="2016-10" db="EMBL/GenBank/DDBJ databases">
        <authorList>
            <person name="Varghese N."/>
            <person name="Submissions S."/>
        </authorList>
    </citation>
    <scope>NUCLEOTIDE SEQUENCE [LARGE SCALE GENOMIC DNA]</scope>
    <source>
        <strain evidence="5 6">DSM 16525</strain>
    </source>
</reference>
<dbReference type="Proteomes" id="UP000183760">
    <property type="component" value="Unassembled WGS sequence"/>
</dbReference>
<dbReference type="InterPro" id="IPR001242">
    <property type="entry name" value="Condensation_dom"/>
</dbReference>
<dbReference type="InterPro" id="IPR042099">
    <property type="entry name" value="ANL_N_sf"/>
</dbReference>
<sequence>SLRHGDAVSRSVPIGAPLSNSSAFVLDSGFQPLPPGVPGELFVGGDGLAWGYLNRADLTAERFVPHPFSSSPGARLYRTGDKARWLADGTLEFLGRNDFQVKIRGFRIELGEVEAALRLFTGIQEAVVLAREDVPGDKRLVAYFVAAEEQSVDTTALKAFLQQRLPEYMVPSAFVSLTAFPLSANGKLDRKALPAPDFASASSADEFVEPSTPAQARLASIFADVLGLERVSLHGDFFELGGHSLLATQVVSRIRSAFSVELPLGELFSAPTVALLAQRLEQHGSASRQPPLVPVDRSQPLPLSFAQQRLWFLDQLQPGSSTYNIPWVLKLSGSLDVNALRLSLNSLIQRHEALRTRFSVHEGQPVQIIDQDFALELPVTDLSSRSGQERDDEALRLASQEALRPFDLARGPVVRASLVRLTESQHLLLVTVHHIASDGWSIAVILRELAALYRQFSGGEAAQLAPLPIQYADFSVWQRQWLHGDVLASELGWWRHQLSGASSALELPTDKPRPAVQTYRGAVLPIELSRELTQAVKALAQREGATPFMVLLASFQLLLSKYSGQDDISVGSPVANRNRSETEGLIGFFVNTLVFRARLDGKQSFRELLGQVRLSTLAAYEHQDVPFEKLVEELQPQRDLSRSPLFQVTLTLQNAPEAALALSGLVLEPVPAEINTSKYDFSLLFDEGDRFSGVLNYNTDLFEAATMQGLLRHFTVLLETAVSRPEQSLSTLSALNAHEKQQVLSTWNETARAYPRSASVHALFEQQVARSPEAVAVVSGDEAVTYSQLDARSNQLAHHLRALGVLPGSRVAVRLDRSADLIVSLLAILKAGASYVPLDKAWPSERLSFVLRESAAGVLVSHSDVADDLPAFGAVLLLVDEEASRISRRPTTPLPSDVSGDDLAYVMFTSGSTGEPKGVCVPHRGVTRLVSSSFIHFGASEVWLHAAPVAFDASTLEIWGALLHGSKLVLAPPHSLSLEELGAVLVREKVSSLWLTAALFEQMVAHQPSALTGVRQVLAGGDVLPPHRVREHLSRLPEGHVLVNGYGPTENTTFSATHSLRHGDAVSRSVPIGAPLSNSSAFVLDSGLQPLPPGVPGELFVGGDGLAWGYLNRADLTAERFVPHPFSSSPGARLYRTGDKARWLADGTLEFLGRNDFQVKIRGFRIELGEVEAALRLFTGIQEVVVLAREDVPGDKRLVAYFTSGDSSVDTTSLKGFLQQRLPEYMVPSAFVSLTAFPLSANGKLDRKALPAPDFASASSADDFVEPSTPAQARLASIFADVLGLERVSLHGDFFELGGHSLLATQVVSRIRSAFSVELPLGELFAAPTVALLAQRLEQHGSASRQPPLVPVDRSQPLPLSFAQQRLWFLDQLQPGSSTYNIPWVLKLSGALDSSALLKSLQALTQRHEVLRTRFSVHDGQPVQLIQDELRLELPLVDLRGFASAQQDATIEQLTREEASRSFDLARGPLVRASLIRTDELQHLLLVTVHHIISDGWSIAVMVRELGAYYREYSGGEAAQLAPLPIQYADFSVWQRQWLHGDVLASELDWWRQQLSGASSALELPTDKPRPAVQSYRGAVLPIELSRELTQAVKALAQREGATPFMVLLASFQLLLSRYSGQDDISVGSPVANRNRSETEGLIGFFVNTLVLRARIEGQRSFRELLGQVRLSTLAAYEHQDVPFEKLVEELQPQRDLSRSPLFQVSLTLQNAPESSLALSGLDITALPAEINTSKFDFSLLFTEAEQLAGIINYNTDLFEAATMQGLLRHFTVLLEAAVARPDQALNDLPIISTEEKAQVLTNWSGTAVEYPRNASIHSLFSQQVARSPEAVAVVSGDEAVTYSQLDARSNQLAHHLRALGVLPGSRVAVRLDRSADLIVSLLAVLKTGASYVPLDKAWPSERLSFVLRESAAGVLVSHSDVADDLPAFGAVL</sequence>
<dbReference type="InterPro" id="IPR006162">
    <property type="entry name" value="Ppantetheine_attach_site"/>
</dbReference>
<gene>
    <name evidence="5" type="ORF">SAMN05443572_1231</name>
</gene>
<dbReference type="Gene3D" id="3.40.50.980">
    <property type="match status" value="2"/>
</dbReference>
<dbReference type="Pfam" id="PF00501">
    <property type="entry name" value="AMP-binding"/>
    <property type="match status" value="2"/>
</dbReference>
<dbReference type="InterPro" id="IPR000873">
    <property type="entry name" value="AMP-dep_synth/lig_dom"/>
</dbReference>
<dbReference type="PANTHER" id="PTHR45527">
    <property type="entry name" value="NONRIBOSOMAL PEPTIDE SYNTHETASE"/>
    <property type="match status" value="1"/>
</dbReference>
<evidence type="ECO:0000256" key="3">
    <source>
        <dbReference type="ARBA" id="ARBA00022553"/>
    </source>
</evidence>
<evidence type="ECO:0000256" key="2">
    <source>
        <dbReference type="ARBA" id="ARBA00022450"/>
    </source>
</evidence>
<dbReference type="Gene3D" id="2.30.38.10">
    <property type="entry name" value="Luciferase, Domain 3"/>
    <property type="match status" value="1"/>
</dbReference>
<dbReference type="CDD" id="cd19531">
    <property type="entry name" value="LCL_NRPS-like"/>
    <property type="match status" value="2"/>
</dbReference>
<keyword evidence="6" id="KW-1185">Reference proteome</keyword>
<accession>A0ABY1CXG1</accession>
<dbReference type="Pfam" id="PF00668">
    <property type="entry name" value="Condensation"/>
    <property type="match status" value="2"/>
</dbReference>
<name>A0ABY1CXG1_MYXFU</name>
<keyword evidence="3" id="KW-0597">Phosphoprotein</keyword>
<organism evidence="5 6">
    <name type="scientific">Myxococcus fulvus</name>
    <dbReference type="NCBI Taxonomy" id="33"/>
    <lineage>
        <taxon>Bacteria</taxon>
        <taxon>Pseudomonadati</taxon>
        <taxon>Myxococcota</taxon>
        <taxon>Myxococcia</taxon>
        <taxon>Myxococcales</taxon>
        <taxon>Cystobacterineae</taxon>
        <taxon>Myxococcaceae</taxon>
        <taxon>Myxococcus</taxon>
    </lineage>
</organism>
<feature type="domain" description="Carrier" evidence="4">
    <location>
        <begin position="209"/>
        <end position="284"/>
    </location>
</feature>
<dbReference type="Gene3D" id="1.10.1200.10">
    <property type="entry name" value="ACP-like"/>
    <property type="match status" value="2"/>
</dbReference>
<feature type="non-terminal residue" evidence="5">
    <location>
        <position position="1933"/>
    </location>
</feature>
<dbReference type="SUPFAM" id="SSF56801">
    <property type="entry name" value="Acetyl-CoA synthetase-like"/>
    <property type="match status" value="3"/>
</dbReference>
<dbReference type="InterPro" id="IPR009081">
    <property type="entry name" value="PP-bd_ACP"/>
</dbReference>
<keyword evidence="2" id="KW-0596">Phosphopantetheine</keyword>
<dbReference type="PROSITE" id="PS50075">
    <property type="entry name" value="CARRIER"/>
    <property type="match status" value="2"/>
</dbReference>
<dbReference type="Pfam" id="PF00550">
    <property type="entry name" value="PP-binding"/>
    <property type="match status" value="2"/>
</dbReference>
<dbReference type="InterPro" id="IPR020845">
    <property type="entry name" value="AMP-binding_CS"/>
</dbReference>
<comment type="caution">
    <text evidence="5">The sequence shown here is derived from an EMBL/GenBank/DDBJ whole genome shotgun (WGS) entry which is preliminary data.</text>
</comment>
<protein>
    <submittedName>
        <fullName evidence="5">Amino acid adenylation domain-containing protein</fullName>
    </submittedName>
</protein>
<evidence type="ECO:0000256" key="1">
    <source>
        <dbReference type="ARBA" id="ARBA00001957"/>
    </source>
</evidence>
<dbReference type="Gene3D" id="3.40.50.12780">
    <property type="entry name" value="N-terminal domain of ligase-like"/>
    <property type="match status" value="2"/>
</dbReference>